<keyword evidence="5" id="KW-0547">Nucleotide-binding</keyword>
<dbReference type="RefSeq" id="WP_166948340.1">
    <property type="nucleotide sequence ID" value="NZ_JAARLZ010000005.1"/>
</dbReference>
<feature type="binding site" evidence="5">
    <location>
        <position position="60"/>
    </location>
    <ligand>
        <name>FAD</name>
        <dbReference type="ChEBI" id="CHEBI:57692"/>
    </ligand>
</feature>
<comment type="caution">
    <text evidence="7">The sequence shown here is derived from an EMBL/GenBank/DDBJ whole genome shotgun (WGS) entry which is preliminary data.</text>
</comment>
<comment type="cofactor">
    <cofactor evidence="5">
        <name>FAD</name>
        <dbReference type="ChEBI" id="CHEBI:57692"/>
    </cofactor>
</comment>
<dbReference type="GO" id="GO:0071949">
    <property type="term" value="F:FAD binding"/>
    <property type="evidence" value="ECO:0007669"/>
    <property type="project" value="InterPro"/>
</dbReference>
<feature type="binding site" evidence="5">
    <location>
        <position position="53"/>
    </location>
    <ligand>
        <name>NADPH</name>
        <dbReference type="ChEBI" id="CHEBI:57783"/>
    </ligand>
</feature>
<keyword evidence="5" id="KW-0521">NADP</keyword>
<dbReference type="InterPro" id="IPR043683">
    <property type="entry name" value="TetX_monooxygenase"/>
</dbReference>
<keyword evidence="8" id="KW-1185">Reference proteome</keyword>
<evidence type="ECO:0000256" key="1">
    <source>
        <dbReference type="ARBA" id="ARBA00022630"/>
    </source>
</evidence>
<organism evidence="7 8">
    <name type="scientific">Luteibacter anthropi</name>
    <dbReference type="NCBI Taxonomy" id="564369"/>
    <lineage>
        <taxon>Bacteria</taxon>
        <taxon>Pseudomonadati</taxon>
        <taxon>Pseudomonadota</taxon>
        <taxon>Gammaproteobacteria</taxon>
        <taxon>Lysobacterales</taxon>
        <taxon>Rhodanobacteraceae</taxon>
        <taxon>Luteibacter</taxon>
    </lineage>
</organism>
<reference evidence="7 8" key="1">
    <citation type="submission" date="2020-03" db="EMBL/GenBank/DDBJ databases">
        <authorList>
            <person name="Lai Q."/>
        </authorList>
    </citation>
    <scope>NUCLEOTIDE SEQUENCE [LARGE SCALE GENOMIC DNA]</scope>
    <source>
        <strain evidence="7 8">CCUG 25036</strain>
    </source>
</reference>
<feature type="domain" description="FAD-binding" evidence="6">
    <location>
        <begin position="18"/>
        <end position="361"/>
    </location>
</feature>
<dbReference type="Gene3D" id="3.50.50.60">
    <property type="entry name" value="FAD/NAD(P)-binding domain"/>
    <property type="match status" value="1"/>
</dbReference>
<comment type="similarity">
    <text evidence="5">Belongs to the aromatic-ring hydroxylase family. TetX subfamily.</text>
</comment>
<dbReference type="GO" id="GO:0005737">
    <property type="term" value="C:cytoplasm"/>
    <property type="evidence" value="ECO:0007669"/>
    <property type="project" value="UniProtKB-SubCell"/>
</dbReference>
<comment type="catalytic activity">
    <reaction evidence="5">
        <text>a tetracycline + NADPH + O2 + H(+) = an 11a-hydroxytetracycline + NADP(+) + H2O</text>
        <dbReference type="Rhea" id="RHEA:61444"/>
        <dbReference type="ChEBI" id="CHEBI:15377"/>
        <dbReference type="ChEBI" id="CHEBI:15378"/>
        <dbReference type="ChEBI" id="CHEBI:15379"/>
        <dbReference type="ChEBI" id="CHEBI:57783"/>
        <dbReference type="ChEBI" id="CHEBI:58349"/>
        <dbReference type="ChEBI" id="CHEBI:144644"/>
        <dbReference type="ChEBI" id="CHEBI:144645"/>
    </reaction>
</comment>
<accession>A0A7X5UAI3</accession>
<dbReference type="SUPFAM" id="SSF51905">
    <property type="entry name" value="FAD/NAD(P)-binding domain"/>
    <property type="match status" value="1"/>
</dbReference>
<comment type="subunit">
    <text evidence="5">Monomer.</text>
</comment>
<keyword evidence="2 5" id="KW-0274">FAD</keyword>
<name>A0A7X5UAI3_9GAMM</name>
<dbReference type="AlphaFoldDB" id="A0A7X5UAI3"/>
<dbReference type="GO" id="GO:0004497">
    <property type="term" value="F:monooxygenase activity"/>
    <property type="evidence" value="ECO:0007669"/>
    <property type="project" value="UniProtKB-UniRule"/>
</dbReference>
<comment type="function">
    <text evidence="5">An FAD-requiring monooxygenase active on some tetracycline antibiotic derivatives, which leads to their inactivation. Hydroxylates carbon 11a of tetracycline and some analogs.</text>
</comment>
<evidence type="ECO:0000313" key="8">
    <source>
        <dbReference type="Proteomes" id="UP000490980"/>
    </source>
</evidence>
<comment type="subcellular location">
    <subcellularLocation>
        <location evidence="5">Cytoplasm</location>
    </subcellularLocation>
</comment>
<keyword evidence="5" id="KW-0963">Cytoplasm</keyword>
<feature type="binding site" evidence="5">
    <location>
        <position position="308"/>
    </location>
    <ligand>
        <name>FAD</name>
        <dbReference type="ChEBI" id="CHEBI:57692"/>
    </ligand>
</feature>
<dbReference type="Proteomes" id="UP000490980">
    <property type="component" value="Unassembled WGS sequence"/>
</dbReference>
<sequence>MSNNRHLPSNHLLHGLRIAIVGGGPSGLTLARLLQQQAIDVVVYERDSAADARTQGGSLDLHEDSGQRALAAAGLGEAFQRISRPDGQHSKIFNQQGELCGELKAEDESGSRPEIDRGALRALLLGSLNPGTVRWGHRLISTTRGEGQVQLSFEQTTVGADLVLACDGGWSACRALVSKVTRPTYSGVTFVQTLVADVDHRSPDIATLVGPGNILALGNNRGLLAQRNGDGSVRIYVALRVPEEWSSTIDFSAAQHARKRLLQEFQGWSPLLQEMLKSSDDVFQPWPLYHYPVKQDWIPRSDITLLGDAAHLMPPFTGKGANYAMLDALELTEALTGHHHLSLTEALEQYESAMLTRMETAIAETLHSQNAMFTEDGPDTLIDALNQAG</sequence>
<dbReference type="PANTHER" id="PTHR46972:SF1">
    <property type="entry name" value="FAD DEPENDENT OXIDOREDUCTASE DOMAIN-CONTAINING PROTEIN"/>
    <property type="match status" value="1"/>
</dbReference>
<evidence type="ECO:0000256" key="3">
    <source>
        <dbReference type="ARBA" id="ARBA00023002"/>
    </source>
</evidence>
<evidence type="ECO:0000256" key="5">
    <source>
        <dbReference type="HAMAP-Rule" id="MF_00845"/>
    </source>
</evidence>
<evidence type="ECO:0000256" key="2">
    <source>
        <dbReference type="ARBA" id="ARBA00022827"/>
    </source>
</evidence>
<dbReference type="PANTHER" id="PTHR46972">
    <property type="entry name" value="MONOOXYGENASE ASQM-RELATED"/>
    <property type="match status" value="1"/>
</dbReference>
<feature type="binding site" evidence="5">
    <location>
        <position position="117"/>
    </location>
    <ligand>
        <name>FAD</name>
        <dbReference type="ChEBI" id="CHEBI:57692"/>
    </ligand>
</feature>
<dbReference type="HAMAP" id="MF_00845">
    <property type="entry name" value="TetX_monooxygenase"/>
    <property type="match status" value="1"/>
</dbReference>
<dbReference type="InterPro" id="IPR036188">
    <property type="entry name" value="FAD/NAD-bd_sf"/>
</dbReference>
<dbReference type="Pfam" id="PF01494">
    <property type="entry name" value="FAD_binding_3"/>
    <property type="match status" value="1"/>
</dbReference>
<evidence type="ECO:0000259" key="6">
    <source>
        <dbReference type="Pfam" id="PF01494"/>
    </source>
</evidence>
<evidence type="ECO:0000256" key="4">
    <source>
        <dbReference type="ARBA" id="ARBA00023033"/>
    </source>
</evidence>
<protein>
    <recommendedName>
        <fullName evidence="5">Flavin-dependent monooxygenase</fullName>
    </recommendedName>
    <alternativeName>
        <fullName evidence="5">TetX monooxygenase</fullName>
        <shortName evidence="5">TetX</shortName>
        <ecNumber evidence="5">1.14.13.-</ecNumber>
    </alternativeName>
</protein>
<keyword evidence="1 5" id="KW-0285">Flavoprotein</keyword>
<dbReference type="GO" id="GO:0046677">
    <property type="term" value="P:response to antibiotic"/>
    <property type="evidence" value="ECO:0007669"/>
    <property type="project" value="InterPro"/>
</dbReference>
<gene>
    <name evidence="7" type="ORF">HBF25_11075</name>
</gene>
<keyword evidence="4 5" id="KW-0503">Monooxygenase</keyword>
<dbReference type="InterPro" id="IPR002938">
    <property type="entry name" value="FAD-bd"/>
</dbReference>
<comment type="domain">
    <text evidence="5">Consists of an N-terminal FAD-binding domain with a Rossman fold and a C-terminal substrate-binding domain.</text>
</comment>
<keyword evidence="3 5" id="KW-0560">Oxidoreductase</keyword>
<dbReference type="EMBL" id="JAARLZ010000005">
    <property type="protein sequence ID" value="NII06930.1"/>
    <property type="molecule type" value="Genomic_DNA"/>
</dbReference>
<dbReference type="EC" id="1.14.13.-" evidence="5"/>
<dbReference type="PRINTS" id="PR00420">
    <property type="entry name" value="RNGMNOXGNASE"/>
</dbReference>
<evidence type="ECO:0000313" key="7">
    <source>
        <dbReference type="EMBL" id="NII06930.1"/>
    </source>
</evidence>
<proteinExistence type="inferred from homology"/>